<feature type="compositionally biased region" description="Polar residues" evidence="1">
    <location>
        <begin position="249"/>
        <end position="272"/>
    </location>
</feature>
<dbReference type="SUPFAM" id="SSF55961">
    <property type="entry name" value="Bet v1-like"/>
    <property type="match status" value="1"/>
</dbReference>
<dbReference type="KEGG" id="sphl:LPB140_11535"/>
<proteinExistence type="predicted"/>
<gene>
    <name evidence="3" type="ORF">LPB140_11535</name>
</gene>
<organism evidence="3 4">
    <name type="scientific">Sphingorhabdus lutea</name>
    <dbReference type="NCBI Taxonomy" id="1913578"/>
    <lineage>
        <taxon>Bacteria</taxon>
        <taxon>Pseudomonadati</taxon>
        <taxon>Pseudomonadota</taxon>
        <taxon>Alphaproteobacteria</taxon>
        <taxon>Sphingomonadales</taxon>
        <taxon>Sphingomonadaceae</taxon>
        <taxon>Sphingorhabdus</taxon>
    </lineage>
</organism>
<feature type="signal peptide" evidence="2">
    <location>
        <begin position="1"/>
        <end position="18"/>
    </location>
</feature>
<evidence type="ECO:0000313" key="4">
    <source>
        <dbReference type="Proteomes" id="UP000242561"/>
    </source>
</evidence>
<feature type="chain" id="PRO_5013176716" description="SRPBCC family protein" evidence="2">
    <location>
        <begin position="19"/>
        <end position="281"/>
    </location>
</feature>
<dbReference type="RefSeq" id="WP_072559963.1">
    <property type="nucleotide sequence ID" value="NZ_CP018154.1"/>
</dbReference>
<evidence type="ECO:0000256" key="1">
    <source>
        <dbReference type="SAM" id="MobiDB-lite"/>
    </source>
</evidence>
<reference evidence="3 4" key="1">
    <citation type="submission" date="2016-11" db="EMBL/GenBank/DDBJ databases">
        <title>Sphingorhabdus sp. LPB0140, isolated from marine environment.</title>
        <authorList>
            <person name="Kim E."/>
            <person name="Yi H."/>
        </authorList>
    </citation>
    <scope>NUCLEOTIDE SEQUENCE [LARGE SCALE GENOMIC DNA]</scope>
    <source>
        <strain evidence="3 4">LPB0140</strain>
    </source>
</reference>
<dbReference type="AlphaFoldDB" id="A0A1L3JDV9"/>
<keyword evidence="2" id="KW-0732">Signal</keyword>
<accession>A0A1L3JDV9</accession>
<dbReference type="EMBL" id="CP018154">
    <property type="protein sequence ID" value="APG63310.1"/>
    <property type="molecule type" value="Genomic_DNA"/>
</dbReference>
<name>A0A1L3JDV9_9SPHN</name>
<evidence type="ECO:0008006" key="5">
    <source>
        <dbReference type="Google" id="ProtNLM"/>
    </source>
</evidence>
<evidence type="ECO:0000256" key="2">
    <source>
        <dbReference type="SAM" id="SignalP"/>
    </source>
</evidence>
<sequence>MKKYLLIALLSFSTAVLATPASAEITSQNDIGFAVSHSGVVKGNANDVWKQIIQPKNWWNKAHSFTGDSNNLYLDSQAGGCFCELIKEKAADGLLKTVGSVQHMRIIYTDPGRVLRLDGALGPLQSEAVTGTLTIAMKEQKDGTTIVNFSYVVGGYMRYKVPEIAKLVDMVIADQLGRLVMLVGPAVTQEDDAEKENDGFKLDIDKLSNPTTEKPAVDKVDAAKLPAKEVAKPSATKIVTDKMTAKNNDTAMVNDTAKVNETAKAKQTGTATEENDKPKER</sequence>
<dbReference type="STRING" id="1913578.LPB140_11535"/>
<protein>
    <recommendedName>
        <fullName evidence="5">SRPBCC family protein</fullName>
    </recommendedName>
</protein>
<dbReference type="Proteomes" id="UP000242561">
    <property type="component" value="Chromosome"/>
</dbReference>
<evidence type="ECO:0000313" key="3">
    <source>
        <dbReference type="EMBL" id="APG63310.1"/>
    </source>
</evidence>
<feature type="region of interest" description="Disordered" evidence="1">
    <location>
        <begin position="249"/>
        <end position="281"/>
    </location>
</feature>
<keyword evidence="4" id="KW-1185">Reference proteome</keyword>